<dbReference type="AlphaFoldDB" id="A0A481SH65"/>
<proteinExistence type="predicted"/>
<feature type="region of interest" description="Disordered" evidence="1">
    <location>
        <begin position="1"/>
        <end position="20"/>
    </location>
</feature>
<reference evidence="2" key="1">
    <citation type="submission" date="2018-11" db="EMBL/GenBank/DDBJ databases">
        <authorList>
            <person name="Shen W.-C."/>
            <person name="Liang S.-W."/>
            <person name="Huang Y.-H."/>
            <person name="Chiu J.-Y."/>
        </authorList>
    </citation>
    <scope>NUCLEOTIDE SEQUENCE</scope>
    <source>
        <strain evidence="2">12JK1RB1-A1</strain>
    </source>
</reference>
<gene>
    <name evidence="2" type="ORF">UE_1383</name>
</gene>
<name>A0A481SH65_9BASI</name>
<accession>A0A481SH65</accession>
<evidence type="ECO:0000256" key="1">
    <source>
        <dbReference type="SAM" id="MobiDB-lite"/>
    </source>
</evidence>
<dbReference type="EMBL" id="MK125512">
    <property type="protein sequence ID" value="QBH67449.1"/>
    <property type="molecule type" value="Genomic_DNA"/>
</dbReference>
<organism evidence="2">
    <name type="scientific">Ustilago esculenta</name>
    <dbReference type="NCBI Taxonomy" id="185366"/>
    <lineage>
        <taxon>Eukaryota</taxon>
        <taxon>Fungi</taxon>
        <taxon>Dikarya</taxon>
        <taxon>Basidiomycota</taxon>
        <taxon>Ustilaginomycotina</taxon>
        <taxon>Ustilaginomycetes</taxon>
        <taxon>Ustilaginales</taxon>
        <taxon>Ustilaginaceae</taxon>
        <taxon>Ustilago</taxon>
    </lineage>
</organism>
<reference evidence="2" key="2">
    <citation type="journal article" date="2019" name="Fungal Genet. Biol.">
        <title>The smut fungus Ustilago esculenta has a bipolar mating system with three idiomorphs larger than 500?kb.</title>
        <authorList>
            <person name="Liang S.W."/>
            <person name="Huang Y.H."/>
            <person name="Chiu J.Y."/>
            <person name="Tseng H.W."/>
            <person name="Haung J.H."/>
            <person name="Shen W.C."/>
        </authorList>
    </citation>
    <scope>NUCLEOTIDE SEQUENCE</scope>
    <source>
        <strain evidence="2">12JK1RB1-A1</strain>
    </source>
</reference>
<evidence type="ECO:0000313" key="2">
    <source>
        <dbReference type="EMBL" id="QBH67449.1"/>
    </source>
</evidence>
<sequence length="143" mass="16246">MLPNKDSSDNEGTPIRQFPLPEDAKNNWMCLSHFPAKGEELKPGFQVANTACDNCIRHGCTCTYGTRLMFNRKPRLTNCDLCITQHAACNGNGYMGHMTPKKHRIKTINENLIVLQVIVNKHIPNDVKDVAYTALYQIRRNNM</sequence>
<protein>
    <submittedName>
        <fullName evidence="2">Uncharacterized protein</fullName>
    </submittedName>
</protein>